<sequence length="570" mass="62657">MSSSNVPTETDILVVGGGPVGMFTAFRLAQLGQSCVVIEKSTHTTIHPKMEYSSHRSMEIYRHIGLIDHLKPRAVPETYKFAEIFTTGLGEKNFPEPIARIDRPPPAELRKSWAQSNDGSHPLEPHMRQSQVVYEEILKSLVEKEPLVHAYWGYSFQSLTESDDSVLSTILDPSGKSIAIRSKFVIGSDGAGSQVRLNVGIKSPRRSLPLGLAYVHFKSKDLDKMQSQGDFWHMVILNGAVVVNQDEIETYTVHRMIPPGVDFKIENAVDFVNESLGGIGGPFDIKVDKVIVQGKWQADLSTADSFRSEKGRVFLAGDAAHQLTPAGGHGLNSGIQDAYDLTWKLDAVLRGWGGEGLLKSYNLERRAIAELNTAMVEKSTMEVVLPWLGKATEVGFENLNAATEHGQSCREQVRDALMPGRWIHEQTGTVMGYRYNNSPIVITDTSVPEPPTSVTEYIPSTWPGARAPHVFLSDGKTSIFDLYGPGFTIVDFTEPGKASEGFVAVAGHLNIPITKVHLPNEAHCKAIWERDIVLVRPDGFVAWRSSPQGVQELDAGEIQKVLLKAVGRSA</sequence>
<dbReference type="EMBL" id="KQ947404">
    <property type="protein sequence ID" value="KUJ23818.1"/>
    <property type="molecule type" value="Genomic_DNA"/>
</dbReference>
<dbReference type="Gene3D" id="3.50.50.60">
    <property type="entry name" value="FAD/NAD(P)-binding domain"/>
    <property type="match status" value="1"/>
</dbReference>
<dbReference type="Gene3D" id="3.30.9.10">
    <property type="entry name" value="D-Amino Acid Oxidase, subunit A, domain 2"/>
    <property type="match status" value="1"/>
</dbReference>
<dbReference type="InterPro" id="IPR050641">
    <property type="entry name" value="RIFMO-like"/>
</dbReference>
<dbReference type="Pfam" id="PF21274">
    <property type="entry name" value="Rng_hyd_C"/>
    <property type="match status" value="1"/>
</dbReference>
<dbReference type="AlphaFoldDB" id="A0A194XUD0"/>
<protein>
    <recommendedName>
        <fullName evidence="4">FAD-binding domain-containing protein</fullName>
    </recommendedName>
</protein>
<dbReference type="KEGG" id="psco:LY89DRAFT_692739"/>
<dbReference type="InParanoid" id="A0A194XUD0"/>
<dbReference type="Pfam" id="PF01494">
    <property type="entry name" value="FAD_binding_3"/>
    <property type="match status" value="1"/>
</dbReference>
<dbReference type="InterPro" id="IPR002938">
    <property type="entry name" value="FAD-bd"/>
</dbReference>
<keyword evidence="6" id="KW-1185">Reference proteome</keyword>
<dbReference type="GO" id="GO:0016709">
    <property type="term" value="F:oxidoreductase activity, acting on paired donors, with incorporation or reduction of molecular oxygen, NAD(P)H as one donor, and incorporation of one atom of oxygen"/>
    <property type="evidence" value="ECO:0007669"/>
    <property type="project" value="UniProtKB-ARBA"/>
</dbReference>
<gene>
    <name evidence="5" type="ORF">LY89DRAFT_692739</name>
</gene>
<dbReference type="InterPro" id="IPR036188">
    <property type="entry name" value="FAD/NAD-bd_sf"/>
</dbReference>
<keyword evidence="1" id="KW-0285">Flavoprotein</keyword>
<dbReference type="PANTHER" id="PTHR43004:SF21">
    <property type="entry name" value="FAD-BINDING DOMAIN-CONTAINING PROTEIN-RELATED"/>
    <property type="match status" value="1"/>
</dbReference>
<proteinExistence type="predicted"/>
<dbReference type="GeneID" id="28826316"/>
<name>A0A194XUD0_MOLSC</name>
<dbReference type="GO" id="GO:0071949">
    <property type="term" value="F:FAD binding"/>
    <property type="evidence" value="ECO:0007669"/>
    <property type="project" value="InterPro"/>
</dbReference>
<organism evidence="5 6">
    <name type="scientific">Mollisia scopiformis</name>
    <name type="common">Conifer needle endophyte fungus</name>
    <name type="synonym">Phialocephala scopiformis</name>
    <dbReference type="NCBI Taxonomy" id="149040"/>
    <lineage>
        <taxon>Eukaryota</taxon>
        <taxon>Fungi</taxon>
        <taxon>Dikarya</taxon>
        <taxon>Ascomycota</taxon>
        <taxon>Pezizomycotina</taxon>
        <taxon>Leotiomycetes</taxon>
        <taxon>Helotiales</taxon>
        <taxon>Mollisiaceae</taxon>
        <taxon>Mollisia</taxon>
    </lineage>
</organism>
<feature type="domain" description="FAD-binding" evidence="4">
    <location>
        <begin position="9"/>
        <end position="372"/>
    </location>
</feature>
<reference evidence="5 6" key="1">
    <citation type="submission" date="2015-10" db="EMBL/GenBank/DDBJ databases">
        <title>Full genome of DAOMC 229536 Phialocephala scopiformis, a fungal endophyte of spruce producing the potent anti-insectan compound rugulosin.</title>
        <authorList>
            <consortium name="DOE Joint Genome Institute"/>
            <person name="Walker A.K."/>
            <person name="Frasz S.L."/>
            <person name="Seifert K.A."/>
            <person name="Miller J.D."/>
            <person name="Mondo S.J."/>
            <person name="Labutti K."/>
            <person name="Lipzen A."/>
            <person name="Dockter R."/>
            <person name="Kennedy M."/>
            <person name="Grigoriev I.V."/>
            <person name="Spatafora J.W."/>
        </authorList>
    </citation>
    <scope>NUCLEOTIDE SEQUENCE [LARGE SCALE GENOMIC DNA]</scope>
    <source>
        <strain evidence="5 6">CBS 120377</strain>
    </source>
</reference>
<keyword evidence="2" id="KW-0274">FAD</keyword>
<evidence type="ECO:0000256" key="2">
    <source>
        <dbReference type="ARBA" id="ARBA00022827"/>
    </source>
</evidence>
<dbReference type="PRINTS" id="PR00420">
    <property type="entry name" value="RNGMNOXGNASE"/>
</dbReference>
<evidence type="ECO:0000313" key="6">
    <source>
        <dbReference type="Proteomes" id="UP000070700"/>
    </source>
</evidence>
<dbReference type="SUPFAM" id="SSF51905">
    <property type="entry name" value="FAD/NAD(P)-binding domain"/>
    <property type="match status" value="1"/>
</dbReference>
<dbReference type="OrthoDB" id="2096480at2759"/>
<evidence type="ECO:0000313" key="5">
    <source>
        <dbReference type="EMBL" id="KUJ23818.1"/>
    </source>
</evidence>
<accession>A0A194XUD0</accession>
<dbReference type="RefSeq" id="XP_018078173.1">
    <property type="nucleotide sequence ID" value="XM_018216590.1"/>
</dbReference>
<keyword evidence="3" id="KW-0560">Oxidoreductase</keyword>
<evidence type="ECO:0000259" key="4">
    <source>
        <dbReference type="Pfam" id="PF01494"/>
    </source>
</evidence>
<dbReference type="PANTHER" id="PTHR43004">
    <property type="entry name" value="TRK SYSTEM POTASSIUM UPTAKE PROTEIN"/>
    <property type="match status" value="1"/>
</dbReference>
<dbReference type="Proteomes" id="UP000070700">
    <property type="component" value="Unassembled WGS sequence"/>
</dbReference>
<dbReference type="Gene3D" id="3.40.30.120">
    <property type="match status" value="1"/>
</dbReference>
<evidence type="ECO:0000256" key="3">
    <source>
        <dbReference type="ARBA" id="ARBA00023002"/>
    </source>
</evidence>
<evidence type="ECO:0000256" key="1">
    <source>
        <dbReference type="ARBA" id="ARBA00022630"/>
    </source>
</evidence>